<keyword evidence="1" id="KW-0472">Membrane</keyword>
<accession>A0A844CNQ3</accession>
<gene>
    <name evidence="2" type="ORF">FDP25_12390</name>
</gene>
<reference evidence="2 3" key="1">
    <citation type="submission" date="2019-05" db="EMBL/GenBank/DDBJ databases">
        <title>Roseovarius bejariae sp. nov., a moderately halophylic bacterium isolated from a saline soil in Rambla Salada (Murcia).</title>
        <authorList>
            <person name="Castro D.J."/>
            <person name="Gomez-Altuve A."/>
            <person name="Reina J.C."/>
            <person name="Rodriguez M."/>
            <person name="Sampedro I."/>
            <person name="Llamas I."/>
            <person name="Martinez-Checa F."/>
        </authorList>
    </citation>
    <scope>NUCLEOTIDE SEQUENCE [LARGE SCALE GENOMIC DNA]</scope>
    <source>
        <strain evidence="2 3">A21</strain>
    </source>
</reference>
<feature type="transmembrane region" description="Helical" evidence="1">
    <location>
        <begin position="53"/>
        <end position="76"/>
    </location>
</feature>
<evidence type="ECO:0000256" key="1">
    <source>
        <dbReference type="SAM" id="Phobius"/>
    </source>
</evidence>
<evidence type="ECO:0000313" key="3">
    <source>
        <dbReference type="Proteomes" id="UP000564704"/>
    </source>
</evidence>
<keyword evidence="1" id="KW-1133">Transmembrane helix</keyword>
<keyword evidence="1" id="KW-0812">Transmembrane</keyword>
<name>A0A844CNQ3_9RHOB</name>
<dbReference type="EMBL" id="SZWE01000001">
    <property type="protein sequence ID" value="MRU16232.1"/>
    <property type="molecule type" value="Genomic_DNA"/>
</dbReference>
<dbReference type="InterPro" id="IPR009935">
    <property type="entry name" value="DUF1467"/>
</dbReference>
<keyword evidence="3" id="KW-1185">Reference proteome</keyword>
<dbReference type="Pfam" id="PF07330">
    <property type="entry name" value="DUF1467"/>
    <property type="match status" value="1"/>
</dbReference>
<feature type="transmembrane region" description="Helical" evidence="1">
    <location>
        <begin position="6"/>
        <end position="24"/>
    </location>
</feature>
<proteinExistence type="predicted"/>
<evidence type="ECO:0000313" key="2">
    <source>
        <dbReference type="EMBL" id="MRU16232.1"/>
    </source>
</evidence>
<comment type="caution">
    <text evidence="2">The sequence shown here is derived from an EMBL/GenBank/DDBJ whole genome shotgun (WGS) entry which is preliminary data.</text>
</comment>
<protein>
    <submittedName>
        <fullName evidence="2">DUF1467 family protein</fullName>
    </submittedName>
</protein>
<organism evidence="2 3">
    <name type="scientific">Roseovarius bejariae</name>
    <dbReference type="NCBI Taxonomy" id="2576383"/>
    <lineage>
        <taxon>Bacteria</taxon>
        <taxon>Pseudomonadati</taxon>
        <taxon>Pseudomonadota</taxon>
        <taxon>Alphaproteobacteria</taxon>
        <taxon>Rhodobacterales</taxon>
        <taxon>Roseobacteraceae</taxon>
        <taxon>Roseovarius</taxon>
    </lineage>
</organism>
<dbReference type="AlphaFoldDB" id="A0A844CNQ3"/>
<dbReference type="RefSeq" id="WP_154152168.1">
    <property type="nucleotide sequence ID" value="NZ_SZWE01000001.1"/>
</dbReference>
<dbReference type="Proteomes" id="UP000564704">
    <property type="component" value="Unassembled WGS sequence"/>
</dbReference>
<sequence length="95" mass="10364">MSIASAIVLFLVIWFMTFLIALPIRIQTQGEAGTTVEGTHAGSPEQHHLRKKMIITTLVSIVLWIIIGGTILSGVISVRDIDMFDRMGLPSSATE</sequence>
<dbReference type="OrthoDB" id="9804637at2"/>